<evidence type="ECO:0000313" key="2">
    <source>
        <dbReference type="EMBL" id="GAA5062799.1"/>
    </source>
</evidence>
<feature type="transmembrane region" description="Helical" evidence="1">
    <location>
        <begin position="65"/>
        <end position="83"/>
    </location>
</feature>
<protein>
    <recommendedName>
        <fullName evidence="4">Glycine zipper family protein</fullName>
    </recommendedName>
</protein>
<keyword evidence="1" id="KW-0472">Membrane</keyword>
<dbReference type="EMBL" id="BAABKX010000024">
    <property type="protein sequence ID" value="GAA5062799.1"/>
    <property type="molecule type" value="Genomic_DNA"/>
</dbReference>
<sequence length="85" mass="8611">MVQIITYVMNVTLVIKQGMIIFIAILSMDMATSAKSRVRGGNMGVWTGVGIGVGAAIGIATGDLAMWTALGVAGGVVAGATLSRK</sequence>
<gene>
    <name evidence="2" type="ORF">GCM10025751_50540</name>
</gene>
<keyword evidence="1" id="KW-1133">Transmembrane helix</keyword>
<reference evidence="2 3" key="1">
    <citation type="journal article" date="2019" name="Int. J. Syst. Evol. Microbiol.">
        <title>The Global Catalogue of Microorganisms (GCM) 10K type strain sequencing project: providing services to taxonomists for standard genome sequencing and annotation.</title>
        <authorList>
            <consortium name="The Broad Institute Genomics Platform"/>
            <consortium name="The Broad Institute Genome Sequencing Center for Infectious Disease"/>
            <person name="Wu L."/>
            <person name="Ma J."/>
        </authorList>
    </citation>
    <scope>NUCLEOTIDE SEQUENCE [LARGE SCALE GENOMIC DNA]</scope>
    <source>
        <strain evidence="2 3">JCM 17504</strain>
    </source>
</reference>
<organism evidence="2 3">
    <name type="scientific">Haladaptatus pallidirubidus</name>
    <dbReference type="NCBI Taxonomy" id="1008152"/>
    <lineage>
        <taxon>Archaea</taxon>
        <taxon>Methanobacteriati</taxon>
        <taxon>Methanobacteriota</taxon>
        <taxon>Stenosarchaea group</taxon>
        <taxon>Halobacteria</taxon>
        <taxon>Halobacteriales</taxon>
        <taxon>Haladaptataceae</taxon>
        <taxon>Haladaptatus</taxon>
    </lineage>
</organism>
<evidence type="ECO:0000256" key="1">
    <source>
        <dbReference type="SAM" id="Phobius"/>
    </source>
</evidence>
<dbReference type="Proteomes" id="UP001501729">
    <property type="component" value="Unassembled WGS sequence"/>
</dbReference>
<keyword evidence="3" id="KW-1185">Reference proteome</keyword>
<name>A0AAV3UQ17_9EURY</name>
<evidence type="ECO:0008006" key="4">
    <source>
        <dbReference type="Google" id="ProtNLM"/>
    </source>
</evidence>
<proteinExistence type="predicted"/>
<feature type="transmembrane region" description="Helical" evidence="1">
    <location>
        <begin position="6"/>
        <end position="28"/>
    </location>
</feature>
<comment type="caution">
    <text evidence="2">The sequence shown here is derived from an EMBL/GenBank/DDBJ whole genome shotgun (WGS) entry which is preliminary data.</text>
</comment>
<feature type="transmembrane region" description="Helical" evidence="1">
    <location>
        <begin position="40"/>
        <end position="59"/>
    </location>
</feature>
<dbReference type="AlphaFoldDB" id="A0AAV3UQ17"/>
<accession>A0AAV3UQ17</accession>
<keyword evidence="1" id="KW-0812">Transmembrane</keyword>
<evidence type="ECO:0000313" key="3">
    <source>
        <dbReference type="Proteomes" id="UP001501729"/>
    </source>
</evidence>